<protein>
    <submittedName>
        <fullName evidence="2">DUF2384 domain-containing protein</fullName>
    </submittedName>
</protein>
<keyword evidence="2" id="KW-0614">Plasmid</keyword>
<evidence type="ECO:0000313" key="2">
    <source>
        <dbReference type="EMBL" id="QCO07484.1"/>
    </source>
</evidence>
<evidence type="ECO:0000259" key="1">
    <source>
        <dbReference type="Pfam" id="PF09722"/>
    </source>
</evidence>
<dbReference type="Pfam" id="PF09722">
    <property type="entry name" value="Xre_MbcA_ParS_C"/>
    <property type="match status" value="1"/>
</dbReference>
<feature type="domain" description="Antitoxin Xre/MbcA/ParS-like toxin-binding" evidence="1">
    <location>
        <begin position="23"/>
        <end position="69"/>
    </location>
</feature>
<gene>
    <name evidence="2" type="ORF">D3867_36995</name>
</gene>
<reference evidence="2 3" key="1">
    <citation type="submission" date="2018-09" db="EMBL/GenBank/DDBJ databases">
        <title>Whole genome based analysis of evolution and adaptive divergence in Indian and Brazilian strains of Azospirillum brasilense.</title>
        <authorList>
            <person name="Singh C."/>
            <person name="Tripathi A.K."/>
        </authorList>
    </citation>
    <scope>NUCLEOTIDE SEQUENCE [LARGE SCALE GENOMIC DNA]</scope>
    <source>
        <strain evidence="2 3">MTCC4036</strain>
        <plasmid evidence="2 3">p7</plasmid>
    </source>
</reference>
<dbReference type="AlphaFoldDB" id="A0A4D8QCN3"/>
<dbReference type="EMBL" id="CP032337">
    <property type="protein sequence ID" value="QCO07484.1"/>
    <property type="molecule type" value="Genomic_DNA"/>
</dbReference>
<evidence type="ECO:0000313" key="3">
    <source>
        <dbReference type="Proteomes" id="UP000298596"/>
    </source>
</evidence>
<accession>A0A4D8QCN3</accession>
<name>A0A4D8QCN3_AZOBR</name>
<sequence>MVELSVSTSDEPVMAVVRMTASIWHDDADAQAWLTAPHPDLGGQRPLDVAEDEGGARLVLRLLDRMIHGLPA</sequence>
<organism evidence="2 3">
    <name type="scientific">Azospirillum brasilense</name>
    <dbReference type="NCBI Taxonomy" id="192"/>
    <lineage>
        <taxon>Bacteria</taxon>
        <taxon>Pseudomonadati</taxon>
        <taxon>Pseudomonadota</taxon>
        <taxon>Alphaproteobacteria</taxon>
        <taxon>Rhodospirillales</taxon>
        <taxon>Azospirillaceae</taxon>
        <taxon>Azospirillum</taxon>
    </lineage>
</organism>
<dbReference type="Proteomes" id="UP000298596">
    <property type="component" value="Plasmid p7"/>
</dbReference>
<dbReference type="InterPro" id="IPR024467">
    <property type="entry name" value="Xre/MbcA/ParS-like_toxin-bd"/>
</dbReference>
<geneLocation type="plasmid" evidence="2 3">
    <name>p7</name>
</geneLocation>
<proteinExistence type="predicted"/>